<reference evidence="1 2" key="1">
    <citation type="submission" date="2020-07" db="EMBL/GenBank/DDBJ databases">
        <authorList>
            <person name="Li M."/>
        </authorList>
    </citation>
    <scope>NUCLEOTIDE SEQUENCE [LARGE SCALE GENOMIC DNA]</scope>
    <source>
        <strain evidence="1 2">DSM 23284</strain>
    </source>
</reference>
<reference evidence="1 2" key="2">
    <citation type="submission" date="2020-08" db="EMBL/GenBank/DDBJ databases">
        <title>Stappia taiwanensis sp. nov., isolated from a coastal thermal spring.</title>
        <authorList>
            <person name="Kampfer P."/>
        </authorList>
    </citation>
    <scope>NUCLEOTIDE SEQUENCE [LARGE SCALE GENOMIC DNA]</scope>
    <source>
        <strain evidence="1 2">DSM 23284</strain>
    </source>
</reference>
<dbReference type="RefSeq" id="WP_181760328.1">
    <property type="nucleotide sequence ID" value="NZ_BMCR01000003.1"/>
</dbReference>
<sequence>MLRAALERLRWPGRRGREAGRIGDPGALRRALAEQAVYLAARSVTEYTRMRVGRHWPRLFAEDSFQQALETACRDTRPLALLWLARTADLALSGRAAAVVADAGRAALGDLDCPAVAGAAPLMAHVRAELAALGRAPPLPLADIVRPREAALFIDALPLDAMFTEDDGDTIRNSLRLLLAGAYETFARHLDGPALTHVTAKLAPASVSE</sequence>
<organism evidence="1 2">
    <name type="scientific">Stappia taiwanensis</name>
    <dbReference type="NCBI Taxonomy" id="992267"/>
    <lineage>
        <taxon>Bacteria</taxon>
        <taxon>Pseudomonadati</taxon>
        <taxon>Pseudomonadota</taxon>
        <taxon>Alphaproteobacteria</taxon>
        <taxon>Hyphomicrobiales</taxon>
        <taxon>Stappiaceae</taxon>
        <taxon>Stappia</taxon>
    </lineage>
</organism>
<dbReference type="Proteomes" id="UP000559404">
    <property type="component" value="Unassembled WGS sequence"/>
</dbReference>
<evidence type="ECO:0000313" key="2">
    <source>
        <dbReference type="Proteomes" id="UP000559404"/>
    </source>
</evidence>
<dbReference type="AlphaFoldDB" id="A0A838XZ36"/>
<proteinExistence type="predicted"/>
<dbReference type="EMBL" id="JACEON010000009">
    <property type="protein sequence ID" value="MBA4612123.1"/>
    <property type="molecule type" value="Genomic_DNA"/>
</dbReference>
<protein>
    <submittedName>
        <fullName evidence="1">Uncharacterized protein</fullName>
    </submittedName>
</protein>
<accession>A0A838XZ36</accession>
<name>A0A838XZ36_9HYPH</name>
<evidence type="ECO:0000313" key="1">
    <source>
        <dbReference type="EMBL" id="MBA4612123.1"/>
    </source>
</evidence>
<keyword evidence="2" id="KW-1185">Reference proteome</keyword>
<comment type="caution">
    <text evidence="1">The sequence shown here is derived from an EMBL/GenBank/DDBJ whole genome shotgun (WGS) entry which is preliminary data.</text>
</comment>
<gene>
    <name evidence="1" type="ORF">H1W37_10695</name>
</gene>